<sequence length="349" mass="40682">MKQLRILNVYKWATMGGVERVFLNRAHAFKEYNCPVIYDIYFMYDSGGLTQFKDYIKRNELDSFIQVVDSIDEEKYDFIFSVDTPEIFDMVKLNEKVFIECHTAYKENRAYIRKLPQNIAGIIVPSNHFRNILIKEVTNSHTDIVFKISNAVIAPTNKSEHFVRIWNKKPMLYLGRMDKLKNVEEVIEIFSQYKQNIDDDMILVLVGHVIKHELDLISLLDKYQVRGRTIIMPPIAFENVHKIFEMVRNHRGVFISSSTQETFGLSAAEAICSDIPVILSDIVAHNELVSGDDEFLYTIGNIEEAVSKLAEVNRHYNDYQITLKNHQSKLQYNQFIEDWNNLMSGKQYG</sequence>
<dbReference type="OrthoDB" id="9806653at2"/>
<proteinExistence type="predicted"/>
<dbReference type="Proteomes" id="UP000029518">
    <property type="component" value="Chromosome"/>
</dbReference>
<dbReference type="SUPFAM" id="SSF53756">
    <property type="entry name" value="UDP-Glycosyltransferase/glycogen phosphorylase"/>
    <property type="match status" value="1"/>
</dbReference>
<reference evidence="2" key="1">
    <citation type="submission" date="2014-08" db="EMBL/GenBank/DDBJ databases">
        <title>Comparative genomics of the Paenibacillus odorifer group.</title>
        <authorList>
            <person name="den Bakker H.C."/>
            <person name="Tsai Y.-C.Y.-C."/>
            <person name="Martin N."/>
            <person name="Korlach J."/>
            <person name="Wiedmann M."/>
        </authorList>
    </citation>
    <scope>NUCLEOTIDE SEQUENCE [LARGE SCALE GENOMIC DNA]</scope>
    <source>
        <strain evidence="2">DSM 13188</strain>
    </source>
</reference>
<dbReference type="PANTHER" id="PTHR45947:SF3">
    <property type="entry name" value="SULFOQUINOVOSYL TRANSFERASE SQD2"/>
    <property type="match status" value="1"/>
</dbReference>
<keyword evidence="3" id="KW-1185">Reference proteome</keyword>
<gene>
    <name evidence="2" type="ORF">PBOR_33155</name>
</gene>
<dbReference type="PANTHER" id="PTHR45947">
    <property type="entry name" value="SULFOQUINOVOSYL TRANSFERASE SQD2"/>
    <property type="match status" value="1"/>
</dbReference>
<evidence type="ECO:0000313" key="3">
    <source>
        <dbReference type="Proteomes" id="UP000029518"/>
    </source>
</evidence>
<name>A0A089MXS6_PAEBO</name>
<dbReference type="AlphaFoldDB" id="A0A089MXS6"/>
<dbReference type="RefSeq" id="WP_042217971.1">
    <property type="nucleotide sequence ID" value="NZ_CP009285.1"/>
</dbReference>
<feature type="domain" description="Glycosyl transferase family 1" evidence="1">
    <location>
        <begin position="167"/>
        <end position="313"/>
    </location>
</feature>
<dbReference type="KEGG" id="pbd:PBOR_33155"/>
<dbReference type="GO" id="GO:0016757">
    <property type="term" value="F:glycosyltransferase activity"/>
    <property type="evidence" value="ECO:0007669"/>
    <property type="project" value="InterPro"/>
</dbReference>
<dbReference type="EMBL" id="CP009285">
    <property type="protein sequence ID" value="AIQ61209.1"/>
    <property type="molecule type" value="Genomic_DNA"/>
</dbReference>
<dbReference type="Gene3D" id="3.40.50.2000">
    <property type="entry name" value="Glycogen Phosphorylase B"/>
    <property type="match status" value="1"/>
</dbReference>
<dbReference type="InterPro" id="IPR001296">
    <property type="entry name" value="Glyco_trans_1"/>
</dbReference>
<dbReference type="HOGENOM" id="CLU_791537_0_0_9"/>
<dbReference type="CDD" id="cd03801">
    <property type="entry name" value="GT4_PimA-like"/>
    <property type="match status" value="1"/>
</dbReference>
<dbReference type="Pfam" id="PF00534">
    <property type="entry name" value="Glycos_transf_1"/>
    <property type="match status" value="1"/>
</dbReference>
<accession>A0A089MXS6</accession>
<protein>
    <recommendedName>
        <fullName evidence="1">Glycosyl transferase family 1 domain-containing protein</fullName>
    </recommendedName>
</protein>
<evidence type="ECO:0000259" key="1">
    <source>
        <dbReference type="Pfam" id="PF00534"/>
    </source>
</evidence>
<evidence type="ECO:0000313" key="2">
    <source>
        <dbReference type="EMBL" id="AIQ61209.1"/>
    </source>
</evidence>
<organism evidence="2 3">
    <name type="scientific">Paenibacillus borealis</name>
    <dbReference type="NCBI Taxonomy" id="160799"/>
    <lineage>
        <taxon>Bacteria</taxon>
        <taxon>Bacillati</taxon>
        <taxon>Bacillota</taxon>
        <taxon>Bacilli</taxon>
        <taxon>Bacillales</taxon>
        <taxon>Paenibacillaceae</taxon>
        <taxon>Paenibacillus</taxon>
    </lineage>
</organism>
<dbReference type="InterPro" id="IPR050194">
    <property type="entry name" value="Glycosyltransferase_grp1"/>
</dbReference>